<dbReference type="InterPro" id="IPR014908">
    <property type="entry name" value="Nucleoporin_Nup133/Nup155_N"/>
</dbReference>
<protein>
    <submittedName>
        <fullName evidence="14">Nucleoporin NUP170</fullName>
    </submittedName>
</protein>
<organism evidence="14 15">
    <name type="scientific">Ceratocystis fimbriata CBS 114723</name>
    <dbReference type="NCBI Taxonomy" id="1035309"/>
    <lineage>
        <taxon>Eukaryota</taxon>
        <taxon>Fungi</taxon>
        <taxon>Dikarya</taxon>
        <taxon>Ascomycota</taxon>
        <taxon>Pezizomycotina</taxon>
        <taxon>Sordariomycetes</taxon>
        <taxon>Hypocreomycetidae</taxon>
        <taxon>Microascales</taxon>
        <taxon>Ceratocystidaceae</taxon>
        <taxon>Ceratocystis</taxon>
    </lineage>
</organism>
<reference evidence="14 15" key="2">
    <citation type="journal article" date="2013" name="IMA Fungus">
        <title>IMA Genome-F 1: Ceratocystis fimbriata: Draft nuclear genome sequence for the plant pathogen, Ceratocystis fimbriata.</title>
        <authorList>
            <person name="Wilken P.M."/>
            <person name="Steenkamp E.T."/>
            <person name="Wingfield M.J."/>
            <person name="de Beer Z.W."/>
            <person name="Wingfield B.D."/>
        </authorList>
    </citation>
    <scope>NUCLEOTIDE SEQUENCE [LARGE SCALE GENOMIC DNA]</scope>
    <source>
        <strain evidence="14 15">CBS 114723</strain>
    </source>
</reference>
<keyword evidence="15" id="KW-1185">Reference proteome</keyword>
<evidence type="ECO:0000256" key="9">
    <source>
        <dbReference type="ARBA" id="ARBA00023132"/>
    </source>
</evidence>
<dbReference type="FunFam" id="1.25.40.450:FF:000002">
    <property type="entry name" value="Putative non-repetitive nucleoporin"/>
    <property type="match status" value="1"/>
</dbReference>
<gene>
    <name evidence="14" type="primary">NUP170</name>
    <name evidence="14" type="ORF">CFIMG_006564RA</name>
</gene>
<dbReference type="GO" id="GO:0006606">
    <property type="term" value="P:protein import into nucleus"/>
    <property type="evidence" value="ECO:0007669"/>
    <property type="project" value="TreeGrafter"/>
</dbReference>
<dbReference type="InterPro" id="IPR042533">
    <property type="entry name" value="Nucleoporin_Nup155_C_1"/>
</dbReference>
<dbReference type="EMBL" id="APWK03000130">
    <property type="protein sequence ID" value="PHH50468.1"/>
    <property type="molecule type" value="Genomic_DNA"/>
</dbReference>
<comment type="similarity">
    <text evidence="4">Belongs to the non-repetitive/WGA-negative nucleoporin family.</text>
</comment>
<keyword evidence="7" id="KW-0653">Protein transport</keyword>
<dbReference type="GO" id="GO:0000972">
    <property type="term" value="P:transcription-dependent tethering of RNA polymerase II gene DNA at nuclear periphery"/>
    <property type="evidence" value="ECO:0007669"/>
    <property type="project" value="TreeGrafter"/>
</dbReference>
<name>A0A2C5WQ81_9PEZI</name>
<evidence type="ECO:0000256" key="7">
    <source>
        <dbReference type="ARBA" id="ARBA00022927"/>
    </source>
</evidence>
<comment type="subcellular location">
    <subcellularLocation>
        <location evidence="1">Nucleus membrane</location>
        <topology evidence="1">Peripheral membrane protein</topology>
        <orientation evidence="1">Cytoplasmic side</orientation>
    </subcellularLocation>
    <subcellularLocation>
        <location evidence="3">Nucleus membrane</location>
        <topology evidence="3">Peripheral membrane protein</topology>
        <orientation evidence="3">Nucleoplasmic side</orientation>
    </subcellularLocation>
    <subcellularLocation>
        <location evidence="2">Nucleus</location>
        <location evidence="2">Nuclear pore complex</location>
    </subcellularLocation>
</comment>
<evidence type="ECO:0000313" key="14">
    <source>
        <dbReference type="EMBL" id="PHH50468.1"/>
    </source>
</evidence>
<dbReference type="FunFam" id="1.25.40.440:FF:000001">
    <property type="entry name" value="Nuclear pore complex subunit"/>
    <property type="match status" value="1"/>
</dbReference>
<dbReference type="Gene3D" id="1.20.58.1780">
    <property type="match status" value="1"/>
</dbReference>
<evidence type="ECO:0000256" key="1">
    <source>
        <dbReference type="ARBA" id="ARBA00004335"/>
    </source>
</evidence>
<evidence type="ECO:0000256" key="6">
    <source>
        <dbReference type="ARBA" id="ARBA00022816"/>
    </source>
</evidence>
<dbReference type="Gene3D" id="1.20.120.1880">
    <property type="entry name" value="Nucleoporin, helical C-terminal domain"/>
    <property type="match status" value="1"/>
</dbReference>
<dbReference type="InterPro" id="IPR007187">
    <property type="entry name" value="Nucleoporin_Nup133/Nup155_C"/>
</dbReference>
<keyword evidence="8" id="KW-0811">Translocation</keyword>
<keyword evidence="5" id="KW-0813">Transport</keyword>
<dbReference type="STRING" id="1035309.A0A2C5WQ81"/>
<dbReference type="Proteomes" id="UP000222788">
    <property type="component" value="Unassembled WGS sequence"/>
</dbReference>
<dbReference type="GO" id="GO:0036228">
    <property type="term" value="P:protein localization to nuclear inner membrane"/>
    <property type="evidence" value="ECO:0007669"/>
    <property type="project" value="TreeGrafter"/>
</dbReference>
<evidence type="ECO:0000256" key="8">
    <source>
        <dbReference type="ARBA" id="ARBA00023010"/>
    </source>
</evidence>
<dbReference type="InterPro" id="IPR042537">
    <property type="entry name" value="Nucleoporin_Nup155_C_2"/>
</dbReference>
<keyword evidence="10" id="KW-0472">Membrane</keyword>
<evidence type="ECO:0000313" key="15">
    <source>
        <dbReference type="Proteomes" id="UP000222788"/>
    </source>
</evidence>
<evidence type="ECO:0000259" key="13">
    <source>
        <dbReference type="Pfam" id="PF08801"/>
    </source>
</evidence>
<evidence type="ECO:0000256" key="11">
    <source>
        <dbReference type="ARBA" id="ARBA00023242"/>
    </source>
</evidence>
<evidence type="ECO:0000256" key="10">
    <source>
        <dbReference type="ARBA" id="ARBA00023136"/>
    </source>
</evidence>
<keyword evidence="6" id="KW-0509">mRNA transport</keyword>
<reference evidence="14 15" key="1">
    <citation type="journal article" date="2013" name="Fungal Biol.">
        <title>Analysis of microsatellite markers in the genome of the plant pathogen Ceratocystis fimbriata.</title>
        <authorList>
            <person name="Simpson M.C."/>
            <person name="Wilken P.M."/>
            <person name="Coetzee M.P."/>
            <person name="Wingfield M.J."/>
            <person name="Wingfield B.D."/>
        </authorList>
    </citation>
    <scope>NUCLEOTIDE SEQUENCE [LARGE SCALE GENOMIC DNA]</scope>
    <source>
        <strain evidence="14 15">CBS 114723</strain>
    </source>
</reference>
<evidence type="ECO:0000256" key="3">
    <source>
        <dbReference type="ARBA" id="ARBA00004620"/>
    </source>
</evidence>
<accession>A0A2C5WQ81</accession>
<feature type="domain" description="Nucleoporin Nup133/Nup155-like C-terminal" evidence="12">
    <location>
        <begin position="683"/>
        <end position="1360"/>
    </location>
</feature>
<dbReference type="GO" id="GO:0006405">
    <property type="term" value="P:RNA export from nucleus"/>
    <property type="evidence" value="ECO:0007669"/>
    <property type="project" value="TreeGrafter"/>
</dbReference>
<dbReference type="PANTHER" id="PTHR10350:SF6">
    <property type="entry name" value="NUCLEAR PORE COMPLEX PROTEIN NUP155"/>
    <property type="match status" value="1"/>
</dbReference>
<comment type="caution">
    <text evidence="14">The sequence shown here is derived from an EMBL/GenBank/DDBJ whole genome shotgun (WGS) entry which is preliminary data.</text>
</comment>
<dbReference type="OrthoDB" id="338970at2759"/>
<dbReference type="InterPro" id="IPR004870">
    <property type="entry name" value="Nucleoporin_Nup155"/>
</dbReference>
<dbReference type="InterPro" id="IPR042538">
    <property type="entry name" value="Nucleoporin_Nup155_C_3"/>
</dbReference>
<dbReference type="Gene3D" id="1.25.40.450">
    <property type="entry name" value="Nucleoporin, helical domain, N-terminal subdomain"/>
    <property type="match status" value="1"/>
</dbReference>
<keyword evidence="9" id="KW-0906">Nuclear pore complex</keyword>
<evidence type="ECO:0000256" key="5">
    <source>
        <dbReference type="ARBA" id="ARBA00022448"/>
    </source>
</evidence>
<dbReference type="Pfam" id="PF08801">
    <property type="entry name" value="Nucleoporin_N"/>
    <property type="match status" value="1"/>
</dbReference>
<dbReference type="GO" id="GO:0051292">
    <property type="term" value="P:nuclear pore complex assembly"/>
    <property type="evidence" value="ECO:0007669"/>
    <property type="project" value="UniProtKB-ARBA"/>
</dbReference>
<feature type="domain" description="Nucleoporin Nup133/Nup155-like N-terminal" evidence="13">
    <location>
        <begin position="145"/>
        <end position="582"/>
    </location>
</feature>
<dbReference type="GO" id="GO:0051028">
    <property type="term" value="P:mRNA transport"/>
    <property type="evidence" value="ECO:0007669"/>
    <property type="project" value="UniProtKB-KW"/>
</dbReference>
<sequence length="1411" mass="155717">MAFPYTTPARPLPGAFLSTPAMGGKLQSKTPDNLRRRLFVDDKPKTDLSTTGTISGSSVRPTLDAAPEAKLSFTTSPAVNITNGLVAGSLVPAPEELSPAARAAKQINQILQADQNFPDLDSYCRQGASSDYNVSYIESPWAPFQKTQMYPIPEEVFNHYDSSNLQTMMGLFAEINHAWVVIDNAIFLWDYTHSTPELIGFEDQPHSIQAVALVAPKPGIFVATITHILVVATSSEMILLGVSAETSAAGTKTVSLYQTKMTLPLRGLDVRLITGSSNGRIFFGGATDIDIYELYYQQEERWFSNRCGKINHTNPGWAAVVTMQTGLFGSKAPEHLVDLAIDDSRNLLYSLSSRSTIRTYHMEAPNKLSKVIEKEKTHCLRDITHMINASSLLNDRMSIVSISSISSTEAAKLHLMALTSTGCRLFLSATNAASYMASAISNLAPQSMQVQFIKFPPPGKSSRFYPSGVDLDSTTLSTSRMGARYAPGYFLDFVAKETHPNEDLLFVSAPESGRIKATPATTPLKYYEQASWIEIGGKVEAVGLVSQPFAATSTPVGFGNELAVQFDQPHNEFAILTNTGIHVVRRRKLVDIFAAAVRGSVGNEGLEMETKKFIKLYGNVETISAALAVACGQGSDSTRPGVPRAIDQSTEDGARKVFVDYGGHPIMTEADGTPLSTASAVLSARHDGLSLYLGRLIRSLWKSTIVSVSTSPAGSPLVKSTILSTKLQSVQSSLERLRKFLDANRPFIQGLSGPSDLQRASSKQEEMALQAEHQALHALEKLMESISEGISFVQMLFDERVSDIYARLDDGTRAALKVLTYEKLFSDASGKDVAKVLVKAIVNRNIDNGSNVETVADALRRRCGSFCSPDDAVIFKAQEQLKRASEQPISSTGSLNLLLESLKLFERVAANLSFSNLELAVTQYIEMRYYAGAIRLCLAVAREKDRGNSALSWINEGKPATDSRADVYAQRKKCYDLIHNILQQIDVESGSEPETIDGRPTLTALKRMEAYEIVNSSSDEVFHFDLYEWYISQGWTNRLLAIDSPHIVTFLKNLAATDAAHSELLCRFYTHRDRFYEAAQVQYQLSQSDFNLGIKDRIVLLSHAKSNANVPSPGIDRQEKQCLEHEITEQLEIAHIQDDVLERLRSDPRVPADRLVEAEEILDNKICSLNLLFNDYADQAGYYDLCLLIYHAAEYRNATTILSTWQGLIMQTHEDAIVRMDEGVTNAPLPYESVTTRIQEIAHRTSCDSLIFPVSQLLPELCQYAVVNQQDASIGADPVWPVQLFLSIGISHEMITRILEHVFDTQDFGFTGSNRPRLIELIVYVVDGWVREVRRRGVSNGNGRGMSSLGHSIRDLLERCETELPPPGHGSNPGGKDINEVRRQLRSTQRDVTNILERAMTSGMTGSMRFT</sequence>
<evidence type="ECO:0000259" key="12">
    <source>
        <dbReference type="Pfam" id="PF03177"/>
    </source>
</evidence>
<keyword evidence="11" id="KW-0539">Nucleus</keyword>
<evidence type="ECO:0000256" key="4">
    <source>
        <dbReference type="ARBA" id="ARBA00007373"/>
    </source>
</evidence>
<dbReference type="GO" id="GO:0044611">
    <property type="term" value="C:nuclear pore inner ring"/>
    <property type="evidence" value="ECO:0007669"/>
    <property type="project" value="TreeGrafter"/>
</dbReference>
<dbReference type="Gene3D" id="1.25.40.440">
    <property type="entry name" value="Nucleoporin, helical domain, central subdomain"/>
    <property type="match status" value="1"/>
</dbReference>
<proteinExistence type="inferred from homology"/>
<dbReference type="Pfam" id="PF03177">
    <property type="entry name" value="Nucleoporin_C"/>
    <property type="match status" value="1"/>
</dbReference>
<dbReference type="GO" id="GO:0017056">
    <property type="term" value="F:structural constituent of nuclear pore"/>
    <property type="evidence" value="ECO:0007669"/>
    <property type="project" value="InterPro"/>
</dbReference>
<dbReference type="PANTHER" id="PTHR10350">
    <property type="entry name" value="NUCLEAR PORE COMPLEX PROTEIN NUP155"/>
    <property type="match status" value="1"/>
</dbReference>
<evidence type="ECO:0000256" key="2">
    <source>
        <dbReference type="ARBA" id="ARBA00004567"/>
    </source>
</evidence>
<dbReference type="GO" id="GO:0031965">
    <property type="term" value="C:nuclear membrane"/>
    <property type="evidence" value="ECO:0007669"/>
    <property type="project" value="UniProtKB-SubCell"/>
</dbReference>